<organism evidence="1 2">
    <name type="scientific">Schizothecium vesticola</name>
    <dbReference type="NCBI Taxonomy" id="314040"/>
    <lineage>
        <taxon>Eukaryota</taxon>
        <taxon>Fungi</taxon>
        <taxon>Dikarya</taxon>
        <taxon>Ascomycota</taxon>
        <taxon>Pezizomycotina</taxon>
        <taxon>Sordariomycetes</taxon>
        <taxon>Sordariomycetidae</taxon>
        <taxon>Sordariales</taxon>
        <taxon>Schizotheciaceae</taxon>
        <taxon>Schizothecium</taxon>
    </lineage>
</organism>
<gene>
    <name evidence="1" type="ORF">B0T18DRAFT_422257</name>
</gene>
<keyword evidence="2" id="KW-1185">Reference proteome</keyword>
<name>A0AA40BQU8_9PEZI</name>
<dbReference type="AlphaFoldDB" id="A0AA40BQU8"/>
<comment type="caution">
    <text evidence="1">The sequence shown here is derived from an EMBL/GenBank/DDBJ whole genome shotgun (WGS) entry which is preliminary data.</text>
</comment>
<evidence type="ECO:0000313" key="2">
    <source>
        <dbReference type="Proteomes" id="UP001172155"/>
    </source>
</evidence>
<evidence type="ECO:0000313" key="1">
    <source>
        <dbReference type="EMBL" id="KAK0738540.1"/>
    </source>
</evidence>
<proteinExistence type="predicted"/>
<protein>
    <submittedName>
        <fullName evidence="1">Uncharacterized protein</fullName>
    </submittedName>
</protein>
<reference evidence="1" key="1">
    <citation type="submission" date="2023-06" db="EMBL/GenBank/DDBJ databases">
        <title>Genome-scale phylogeny and comparative genomics of the fungal order Sordariales.</title>
        <authorList>
            <consortium name="Lawrence Berkeley National Laboratory"/>
            <person name="Hensen N."/>
            <person name="Bonometti L."/>
            <person name="Westerberg I."/>
            <person name="Brannstrom I.O."/>
            <person name="Guillou S."/>
            <person name="Cros-Aarteil S."/>
            <person name="Calhoun S."/>
            <person name="Haridas S."/>
            <person name="Kuo A."/>
            <person name="Mondo S."/>
            <person name="Pangilinan J."/>
            <person name="Riley R."/>
            <person name="LaButti K."/>
            <person name="Andreopoulos B."/>
            <person name="Lipzen A."/>
            <person name="Chen C."/>
            <person name="Yanf M."/>
            <person name="Daum C."/>
            <person name="Ng V."/>
            <person name="Clum A."/>
            <person name="Steindorff A."/>
            <person name="Ohm R."/>
            <person name="Martin F."/>
            <person name="Silar P."/>
            <person name="Natvig D."/>
            <person name="Lalanne C."/>
            <person name="Gautier V."/>
            <person name="Ament-velasquez S.L."/>
            <person name="Kruys A."/>
            <person name="Hutchinson M.I."/>
            <person name="Powell A.J."/>
            <person name="Barry K."/>
            <person name="Miller A.N."/>
            <person name="Grigoriev I.V."/>
            <person name="Debuchy R."/>
            <person name="Gladieux P."/>
            <person name="Thoren M.H."/>
            <person name="Johannesson H."/>
        </authorList>
    </citation>
    <scope>NUCLEOTIDE SEQUENCE</scope>
    <source>
        <strain evidence="1">SMH3187-1</strain>
    </source>
</reference>
<sequence length="122" mass="12940">MAFLGVGSTLLPVCFIKSFPETGSPDMSSPLPTQGEGCRLGGFSGTPSGPGAVLAQVKVMSRSLSSIEFVMAFRSLTFDCPSKALQSHPVSHGRWRAGRVMQGRLQSTAAPRSLCRRELEPG</sequence>
<dbReference type="Proteomes" id="UP001172155">
    <property type="component" value="Unassembled WGS sequence"/>
</dbReference>
<dbReference type="EMBL" id="JAUKUD010000007">
    <property type="protein sequence ID" value="KAK0738540.1"/>
    <property type="molecule type" value="Genomic_DNA"/>
</dbReference>
<accession>A0AA40BQU8</accession>